<reference evidence="1 2" key="1">
    <citation type="submission" date="2024-06" db="EMBL/GenBank/DDBJ databases">
        <title>The Natural Products Discovery Center: Release of the First 8490 Sequenced Strains for Exploring Actinobacteria Biosynthetic Diversity.</title>
        <authorList>
            <person name="Kalkreuter E."/>
            <person name="Kautsar S.A."/>
            <person name="Yang D."/>
            <person name="Bader C.D."/>
            <person name="Teijaro C.N."/>
            <person name="Fluegel L."/>
            <person name="Davis C.M."/>
            <person name="Simpson J.R."/>
            <person name="Lauterbach L."/>
            <person name="Steele A.D."/>
            <person name="Gui C."/>
            <person name="Meng S."/>
            <person name="Li G."/>
            <person name="Viehrig K."/>
            <person name="Ye F."/>
            <person name="Su P."/>
            <person name="Kiefer A.F."/>
            <person name="Nichols A."/>
            <person name="Cepeda A.J."/>
            <person name="Yan W."/>
            <person name="Fan B."/>
            <person name="Jiang Y."/>
            <person name="Adhikari A."/>
            <person name="Zheng C.-J."/>
            <person name="Schuster L."/>
            <person name="Cowan T.M."/>
            <person name="Smanski M.J."/>
            <person name="Chevrette M.G."/>
            <person name="De Carvalho L.P.S."/>
            <person name="Shen B."/>
        </authorList>
    </citation>
    <scope>NUCLEOTIDE SEQUENCE [LARGE SCALE GENOMIC DNA]</scope>
    <source>
        <strain evidence="1 2">NPDC048117</strain>
    </source>
</reference>
<protein>
    <recommendedName>
        <fullName evidence="3">Phosphoadenosine phosphosulphate reductase domain-containing protein</fullName>
    </recommendedName>
</protein>
<accession>A0ABV3EJ99</accession>
<name>A0ABV3EJ99_9ACTN</name>
<dbReference type="InterPro" id="IPR014729">
    <property type="entry name" value="Rossmann-like_a/b/a_fold"/>
</dbReference>
<gene>
    <name evidence="1" type="ORF">AB0D95_03020</name>
</gene>
<organism evidence="1 2">
    <name type="scientific">Streptomyces chilikensis</name>
    <dbReference type="NCBI Taxonomy" id="1194079"/>
    <lineage>
        <taxon>Bacteria</taxon>
        <taxon>Bacillati</taxon>
        <taxon>Actinomycetota</taxon>
        <taxon>Actinomycetes</taxon>
        <taxon>Kitasatosporales</taxon>
        <taxon>Streptomycetaceae</taxon>
        <taxon>Streptomyces</taxon>
    </lineage>
</organism>
<proteinExistence type="predicted"/>
<dbReference type="RefSeq" id="WP_359268347.1">
    <property type="nucleotide sequence ID" value="NZ_JBEZNA010000004.1"/>
</dbReference>
<comment type="caution">
    <text evidence="1">The sequence shown here is derived from an EMBL/GenBank/DDBJ whole genome shotgun (WGS) entry which is preliminary data.</text>
</comment>
<evidence type="ECO:0000313" key="1">
    <source>
        <dbReference type="EMBL" id="MEU9576254.1"/>
    </source>
</evidence>
<dbReference type="EMBL" id="JBEZNA010000004">
    <property type="protein sequence ID" value="MEU9576254.1"/>
    <property type="molecule type" value="Genomic_DNA"/>
</dbReference>
<evidence type="ECO:0008006" key="3">
    <source>
        <dbReference type="Google" id="ProtNLM"/>
    </source>
</evidence>
<dbReference type="SUPFAM" id="SSF52402">
    <property type="entry name" value="Adenine nucleotide alpha hydrolases-like"/>
    <property type="match status" value="1"/>
</dbReference>
<keyword evidence="2" id="KW-1185">Reference proteome</keyword>
<dbReference type="Proteomes" id="UP001551584">
    <property type="component" value="Unassembled WGS sequence"/>
</dbReference>
<dbReference type="Gene3D" id="3.40.50.620">
    <property type="entry name" value="HUPs"/>
    <property type="match status" value="1"/>
</dbReference>
<sequence>MRQVLKSKAAYSNADVQRVWQDIEQYVSRAEAETAIEEAAAETRKVVALAGGDVCYGWSGGKDSIALQVVMEAAGVRTPIIGLIPALEWHGYMDWIDAHAPEGTIRYANTAVDLHWLAKNPQYLFPATNQLGYKWTLLGTRRAQLMHQEQHRPTLQIYGRRTKDGNYIPPTEYGIHKTKALTTYSPIRYWSHELVLAVVHYSGRCLPPVYGWPEGWKTGTGSWAGRRIGDGSHDVSWANTWECEPDRVREAAEVLPGARAWLAARGEA</sequence>
<evidence type="ECO:0000313" key="2">
    <source>
        <dbReference type="Proteomes" id="UP001551584"/>
    </source>
</evidence>